<sequence>MSNKHINMAYHMPLDAMEKLVLIVLCDHANDNGFCFVGYQLLMFETSIKSKSTISKCLHVLSGAGLIEIRAHAEIGEGRKVNTYQITFDESWFEKIIYDPEKSPRIVLINSTRLELIEKINNLRDIKRRAISTHLEPRKVHTSNPKSTFRVHEPPIEPPLLTPSIKTNKREIALPQKTNDESNTDPITDIFNFWQTTMGHPRGLLDTKRKSVIAKALKSYTTEQIKAAITGCAKSAWHMGKNDKGKVYDSLDLILRNADKIEGFIQNSTIALQPGATSHATKRQQSASINQQIYRAAAQLYDTEPESIGGDGCIVPADDRYLSQPLG</sequence>
<evidence type="ECO:0000256" key="1">
    <source>
        <dbReference type="SAM" id="MobiDB-lite"/>
    </source>
</evidence>
<keyword evidence="3" id="KW-1185">Reference proteome</keyword>
<protein>
    <submittedName>
        <fullName evidence="2">Helix-turn-helix domain-containing protein</fullName>
    </submittedName>
</protein>
<evidence type="ECO:0000313" key="3">
    <source>
        <dbReference type="Proteomes" id="UP000652176"/>
    </source>
</evidence>
<organism evidence="2 3">
    <name type="scientific">Methylomonas albis</name>
    <dbReference type="NCBI Taxonomy" id="1854563"/>
    <lineage>
        <taxon>Bacteria</taxon>
        <taxon>Pseudomonadati</taxon>
        <taxon>Pseudomonadota</taxon>
        <taxon>Gammaproteobacteria</taxon>
        <taxon>Methylococcales</taxon>
        <taxon>Methylococcaceae</taxon>
        <taxon>Methylomonas</taxon>
    </lineage>
</organism>
<proteinExistence type="predicted"/>
<dbReference type="Proteomes" id="UP000652176">
    <property type="component" value="Unassembled WGS sequence"/>
</dbReference>
<comment type="caution">
    <text evidence="2">The sequence shown here is derived from an EMBL/GenBank/DDBJ whole genome shotgun (WGS) entry which is preliminary data.</text>
</comment>
<dbReference type="Pfam" id="PF13730">
    <property type="entry name" value="HTH_36"/>
    <property type="match status" value="1"/>
</dbReference>
<accession>A0ABR9D108</accession>
<name>A0ABR9D108_9GAMM</name>
<gene>
    <name evidence="2" type="ORF">IE877_13105</name>
</gene>
<feature type="region of interest" description="Disordered" evidence="1">
    <location>
        <begin position="139"/>
        <end position="163"/>
    </location>
</feature>
<dbReference type="RefSeq" id="WP_192375135.1">
    <property type="nucleotide sequence ID" value="NZ_CAJHIV010000001.1"/>
</dbReference>
<dbReference type="EMBL" id="JACXSS010000001">
    <property type="protein sequence ID" value="MBD9356810.1"/>
    <property type="molecule type" value="Genomic_DNA"/>
</dbReference>
<evidence type="ECO:0000313" key="2">
    <source>
        <dbReference type="EMBL" id="MBD9356810.1"/>
    </source>
</evidence>
<reference evidence="2 3" key="1">
    <citation type="submission" date="2020-09" db="EMBL/GenBank/DDBJ databases">
        <title>Methylomonas albis sp. nov. and Methylomonas fluvii sp. nov.: Two cold-adapted methanotrophs from the River Elbe and an amended description of Methylovulum psychrotolerans strain Eb1.</title>
        <authorList>
            <person name="Bussmann I.K."/>
            <person name="Klings K.-W."/>
            <person name="Warnstedt J."/>
            <person name="Hoppert M."/>
            <person name="Saborowski A."/>
            <person name="Horn F."/>
            <person name="Liebner S."/>
        </authorList>
    </citation>
    <scope>NUCLEOTIDE SEQUENCE [LARGE SCALE GENOMIC DNA]</scope>
    <source>
        <strain evidence="2 3">EbA</strain>
    </source>
</reference>